<dbReference type="Proteomes" id="UP000041254">
    <property type="component" value="Unassembled WGS sequence"/>
</dbReference>
<gene>
    <name evidence="6" type="ORF">Vbra_23085</name>
</gene>
<organism evidence="6 7">
    <name type="scientific">Vitrella brassicaformis (strain CCMP3155)</name>
    <dbReference type="NCBI Taxonomy" id="1169540"/>
    <lineage>
        <taxon>Eukaryota</taxon>
        <taxon>Sar</taxon>
        <taxon>Alveolata</taxon>
        <taxon>Colpodellida</taxon>
        <taxon>Vitrellaceae</taxon>
        <taxon>Vitrella</taxon>
    </lineage>
</organism>
<feature type="transmembrane region" description="Helical" evidence="5">
    <location>
        <begin position="101"/>
        <end position="123"/>
    </location>
</feature>
<evidence type="ECO:0000256" key="3">
    <source>
        <dbReference type="ARBA" id="ARBA00022989"/>
    </source>
</evidence>
<keyword evidence="4 5" id="KW-0472">Membrane</keyword>
<dbReference type="OMA" id="ADYTSCI"/>
<protein>
    <recommendedName>
        <fullName evidence="8">Major facilitator superfamily (MFS) profile domain-containing protein</fullName>
    </recommendedName>
</protein>
<sequence>MSDGIQQIFEYAPFALKIVTLGGSVLFSLSAVMALVYGVSYTMGILCVYIFTLGLVNVVCEVSPFGLNKLMTVLPFMGDLRGRGVLYILEGLMTLGPTMGAIGQAGGSLLLIAGAASLCWSYFGPSQTPIGYDDPSTASQGFRRYEDQEHDAGYGQF</sequence>
<dbReference type="Pfam" id="PF08507">
    <property type="entry name" value="COPI_assoc"/>
    <property type="match status" value="1"/>
</dbReference>
<reference evidence="6 7" key="1">
    <citation type="submission" date="2014-11" db="EMBL/GenBank/DDBJ databases">
        <authorList>
            <person name="Zhu J."/>
            <person name="Qi W."/>
            <person name="Song R."/>
        </authorList>
    </citation>
    <scope>NUCLEOTIDE SEQUENCE [LARGE SCALE GENOMIC DNA]</scope>
</reference>
<name>A0A0G4GSN1_VITBC</name>
<evidence type="ECO:0000256" key="2">
    <source>
        <dbReference type="ARBA" id="ARBA00022692"/>
    </source>
</evidence>
<keyword evidence="2 5" id="KW-0812">Transmembrane</keyword>
<dbReference type="EMBL" id="CDMY01000790">
    <property type="protein sequence ID" value="CEM33579.1"/>
    <property type="molecule type" value="Genomic_DNA"/>
</dbReference>
<dbReference type="InterPro" id="IPR013714">
    <property type="entry name" value="Golgi_TVP15"/>
</dbReference>
<proteinExistence type="predicted"/>
<dbReference type="VEuPathDB" id="CryptoDB:Vbra_23085"/>
<dbReference type="InParanoid" id="A0A0G4GSN1"/>
<evidence type="ECO:0000256" key="4">
    <source>
        <dbReference type="ARBA" id="ARBA00023136"/>
    </source>
</evidence>
<feature type="transmembrane region" description="Helical" evidence="5">
    <location>
        <begin position="46"/>
        <end position="67"/>
    </location>
</feature>
<evidence type="ECO:0000256" key="1">
    <source>
        <dbReference type="ARBA" id="ARBA00004141"/>
    </source>
</evidence>
<feature type="transmembrane region" description="Helical" evidence="5">
    <location>
        <begin position="18"/>
        <end position="39"/>
    </location>
</feature>
<evidence type="ECO:0000313" key="6">
    <source>
        <dbReference type="EMBL" id="CEM33579.1"/>
    </source>
</evidence>
<keyword evidence="3 5" id="KW-1133">Transmembrane helix</keyword>
<dbReference type="AlphaFoldDB" id="A0A0G4GSN1"/>
<keyword evidence="7" id="KW-1185">Reference proteome</keyword>
<evidence type="ECO:0000313" key="7">
    <source>
        <dbReference type="Proteomes" id="UP000041254"/>
    </source>
</evidence>
<evidence type="ECO:0000256" key="5">
    <source>
        <dbReference type="SAM" id="Phobius"/>
    </source>
</evidence>
<accession>A0A0G4GSN1</accession>
<evidence type="ECO:0008006" key="8">
    <source>
        <dbReference type="Google" id="ProtNLM"/>
    </source>
</evidence>
<comment type="subcellular location">
    <subcellularLocation>
        <location evidence="1">Membrane</location>
        <topology evidence="1">Multi-pass membrane protein</topology>
    </subcellularLocation>
</comment>
<dbReference type="OrthoDB" id="329805at2759"/>
<dbReference type="GO" id="GO:0016020">
    <property type="term" value="C:membrane"/>
    <property type="evidence" value="ECO:0007669"/>
    <property type="project" value="UniProtKB-SubCell"/>
</dbReference>